<dbReference type="NCBIfam" id="NF005978">
    <property type="entry name" value="PRK08071.1"/>
    <property type="match status" value="1"/>
</dbReference>
<evidence type="ECO:0000256" key="4">
    <source>
        <dbReference type="ARBA" id="ARBA00012173"/>
    </source>
</evidence>
<evidence type="ECO:0000256" key="9">
    <source>
        <dbReference type="ARBA" id="ARBA00023002"/>
    </source>
</evidence>
<dbReference type="PANTHER" id="PTHR42716:SF2">
    <property type="entry name" value="L-ASPARTATE OXIDASE, CHLOROPLASTIC"/>
    <property type="match status" value="1"/>
</dbReference>
<evidence type="ECO:0000256" key="10">
    <source>
        <dbReference type="ARBA" id="ARBA00048305"/>
    </source>
</evidence>
<evidence type="ECO:0000256" key="12">
    <source>
        <dbReference type="RuleBase" id="RU362049"/>
    </source>
</evidence>
<evidence type="ECO:0000256" key="3">
    <source>
        <dbReference type="ARBA" id="ARBA00008562"/>
    </source>
</evidence>
<dbReference type="Pfam" id="PF02910">
    <property type="entry name" value="Succ_DH_flav_C"/>
    <property type="match status" value="1"/>
</dbReference>
<dbReference type="Proteomes" id="UP001595882">
    <property type="component" value="Unassembled WGS sequence"/>
</dbReference>
<evidence type="ECO:0000256" key="5">
    <source>
        <dbReference type="ARBA" id="ARBA00021901"/>
    </source>
</evidence>
<evidence type="ECO:0000313" key="17">
    <source>
        <dbReference type="Proteomes" id="UP001595882"/>
    </source>
</evidence>
<name>A0ABV8WWL9_9BACI</name>
<keyword evidence="6 12" id="KW-0285">Flavoprotein</keyword>
<feature type="region of interest" description="Disordered" evidence="13">
    <location>
        <begin position="483"/>
        <end position="504"/>
    </location>
</feature>
<dbReference type="InterPro" id="IPR027477">
    <property type="entry name" value="Succ_DH/fumarate_Rdtase_cat_sf"/>
</dbReference>
<dbReference type="RefSeq" id="WP_390252526.1">
    <property type="nucleotide sequence ID" value="NZ_JBHSDT010000008.1"/>
</dbReference>
<dbReference type="PRINTS" id="PR00368">
    <property type="entry name" value="FADPNR"/>
</dbReference>
<protein>
    <recommendedName>
        <fullName evidence="5 11">L-aspartate oxidase</fullName>
        <ecNumber evidence="4 11">1.4.3.16</ecNumber>
    </recommendedName>
</protein>
<organism evidence="16 17">
    <name type="scientific">Gracilibacillus xinjiangensis</name>
    <dbReference type="NCBI Taxonomy" id="1193282"/>
    <lineage>
        <taxon>Bacteria</taxon>
        <taxon>Bacillati</taxon>
        <taxon>Bacillota</taxon>
        <taxon>Bacilli</taxon>
        <taxon>Bacillales</taxon>
        <taxon>Bacillaceae</taxon>
        <taxon>Gracilibacillus</taxon>
    </lineage>
</organism>
<dbReference type="InterPro" id="IPR003953">
    <property type="entry name" value="FAD-dep_OxRdtase_2_FAD-bd"/>
</dbReference>
<dbReference type="InterPro" id="IPR015939">
    <property type="entry name" value="Fum_Rdtase/Succ_DH_flav-like_C"/>
</dbReference>
<dbReference type="InterPro" id="IPR005288">
    <property type="entry name" value="NadB"/>
</dbReference>
<dbReference type="EC" id="1.4.3.16" evidence="4 11"/>
<evidence type="ECO:0000256" key="7">
    <source>
        <dbReference type="ARBA" id="ARBA00022642"/>
    </source>
</evidence>
<dbReference type="Gene3D" id="1.20.58.100">
    <property type="entry name" value="Fumarate reductase/succinate dehydrogenase flavoprotein-like, C-terminal domain"/>
    <property type="match status" value="1"/>
</dbReference>
<evidence type="ECO:0000313" key="16">
    <source>
        <dbReference type="EMBL" id="MFC4403987.1"/>
    </source>
</evidence>
<accession>A0ABV8WWL9</accession>
<evidence type="ECO:0000256" key="13">
    <source>
        <dbReference type="SAM" id="MobiDB-lite"/>
    </source>
</evidence>
<comment type="function">
    <text evidence="12">Catalyzes the oxidation of L-aspartate to iminoaspartate.</text>
</comment>
<evidence type="ECO:0000259" key="14">
    <source>
        <dbReference type="Pfam" id="PF00890"/>
    </source>
</evidence>
<feature type="domain" description="Fumarate reductase/succinate dehydrogenase flavoprotein-like C-terminal" evidence="15">
    <location>
        <begin position="409"/>
        <end position="485"/>
    </location>
</feature>
<keyword evidence="17" id="KW-1185">Reference proteome</keyword>
<gene>
    <name evidence="16" type="primary">nadB</name>
    <name evidence="16" type="ORF">ACFOY7_13000</name>
</gene>
<dbReference type="Gene3D" id="3.50.50.60">
    <property type="entry name" value="FAD/NAD(P)-binding domain"/>
    <property type="match status" value="1"/>
</dbReference>
<keyword evidence="7 12" id="KW-0662">Pyridine nucleotide biosynthesis</keyword>
<dbReference type="InterPro" id="IPR036188">
    <property type="entry name" value="FAD/NAD-bd_sf"/>
</dbReference>
<feature type="domain" description="FAD-dependent oxidoreductase 2 FAD-binding" evidence="14">
    <location>
        <begin position="6"/>
        <end position="366"/>
    </location>
</feature>
<comment type="pathway">
    <text evidence="2 12">Cofactor biosynthesis; NAD(+) biosynthesis; iminoaspartate from L-aspartate (oxidase route): step 1/1.</text>
</comment>
<keyword evidence="9 12" id="KW-0560">Oxidoreductase</keyword>
<keyword evidence="8 12" id="KW-0274">FAD</keyword>
<dbReference type="SUPFAM" id="SSF56425">
    <property type="entry name" value="Succinate dehydrogenase/fumarate reductase flavoprotein, catalytic domain"/>
    <property type="match status" value="1"/>
</dbReference>
<comment type="similarity">
    <text evidence="3 12">Belongs to the FAD-dependent oxidoreductase 2 family. NadB subfamily.</text>
</comment>
<reference evidence="17" key="1">
    <citation type="journal article" date="2019" name="Int. J. Syst. Evol. Microbiol.">
        <title>The Global Catalogue of Microorganisms (GCM) 10K type strain sequencing project: providing services to taxonomists for standard genome sequencing and annotation.</title>
        <authorList>
            <consortium name="The Broad Institute Genomics Platform"/>
            <consortium name="The Broad Institute Genome Sequencing Center for Infectious Disease"/>
            <person name="Wu L."/>
            <person name="Ma J."/>
        </authorList>
    </citation>
    <scope>NUCLEOTIDE SEQUENCE [LARGE SCALE GENOMIC DNA]</scope>
    <source>
        <strain evidence="17">CCUG 37865</strain>
    </source>
</reference>
<dbReference type="Gene3D" id="3.90.700.10">
    <property type="entry name" value="Succinate dehydrogenase/fumarate reductase flavoprotein, catalytic domain"/>
    <property type="match status" value="1"/>
</dbReference>
<evidence type="ECO:0000256" key="1">
    <source>
        <dbReference type="ARBA" id="ARBA00001974"/>
    </source>
</evidence>
<dbReference type="GO" id="GO:0008734">
    <property type="term" value="F:L-aspartate oxidase activity"/>
    <property type="evidence" value="ECO:0007669"/>
    <property type="project" value="UniProtKB-EC"/>
</dbReference>
<evidence type="ECO:0000256" key="6">
    <source>
        <dbReference type="ARBA" id="ARBA00022630"/>
    </source>
</evidence>
<dbReference type="PANTHER" id="PTHR42716">
    <property type="entry name" value="L-ASPARTATE OXIDASE"/>
    <property type="match status" value="1"/>
</dbReference>
<comment type="subcellular location">
    <subcellularLocation>
        <location evidence="12">Cytoplasm</location>
    </subcellularLocation>
</comment>
<evidence type="ECO:0000256" key="2">
    <source>
        <dbReference type="ARBA" id="ARBA00004950"/>
    </source>
</evidence>
<evidence type="ECO:0000259" key="15">
    <source>
        <dbReference type="Pfam" id="PF02910"/>
    </source>
</evidence>
<dbReference type="SUPFAM" id="SSF51905">
    <property type="entry name" value="FAD/NAD(P)-binding domain"/>
    <property type="match status" value="1"/>
</dbReference>
<dbReference type="InterPro" id="IPR037099">
    <property type="entry name" value="Fum_R/Succ_DH_flav-like_C_sf"/>
</dbReference>
<comment type="caution">
    <text evidence="16">The sequence shown here is derived from an EMBL/GenBank/DDBJ whole genome shotgun (WGS) entry which is preliminary data.</text>
</comment>
<comment type="catalytic activity">
    <reaction evidence="10">
        <text>L-aspartate + O2 = iminosuccinate + H2O2</text>
        <dbReference type="Rhea" id="RHEA:25876"/>
        <dbReference type="ChEBI" id="CHEBI:15379"/>
        <dbReference type="ChEBI" id="CHEBI:16240"/>
        <dbReference type="ChEBI" id="CHEBI:29991"/>
        <dbReference type="ChEBI" id="CHEBI:77875"/>
        <dbReference type="EC" id="1.4.3.16"/>
    </reaction>
    <physiologicalReaction direction="left-to-right" evidence="10">
        <dbReference type="Rhea" id="RHEA:25877"/>
    </physiologicalReaction>
</comment>
<evidence type="ECO:0000256" key="8">
    <source>
        <dbReference type="ARBA" id="ARBA00022827"/>
    </source>
</evidence>
<proteinExistence type="inferred from homology"/>
<dbReference type="Pfam" id="PF00890">
    <property type="entry name" value="FAD_binding_2"/>
    <property type="match status" value="1"/>
</dbReference>
<dbReference type="NCBIfam" id="TIGR00551">
    <property type="entry name" value="nadB"/>
    <property type="match status" value="1"/>
</dbReference>
<evidence type="ECO:0000256" key="11">
    <source>
        <dbReference type="NCBIfam" id="TIGR00551"/>
    </source>
</evidence>
<comment type="cofactor">
    <cofactor evidence="1 12">
        <name>FAD</name>
        <dbReference type="ChEBI" id="CHEBI:57692"/>
    </cofactor>
</comment>
<sequence>MRKQKVIIIGSGLAAHVVASKLIASSHVVMITKRNYEDNNSIKAQGGIAAALAPDDSWYEHYQDTLAAGVHYNEKKAVKYLTREGIRQMNLLIKQLPVDKDFQGNIDLGKEGAHKHRRIIHLGGDQTGKHVMAYYQNLVQGKIDIIENQTAVECIIEDGRCSGMLTIDQEDHFHFHFADHVVLATGGCGAIYEATSNDPSITGDGIAIAYRAGAVITDMEFIQFHPTMIKGGNGLISEAVRGEGALLVDQQLRPIMAEYHPDKDLAPRDIVARAIFTEEQKGNSIFLQINQIRNFRERFPQITSLCEKSHIDLKLGLIPVTPCAHFLMGGVKVNVSGETAVPGLYAVGEVARTGVHGANRLASNSLLEAIVFGDMLAYKISTSKNLSSLSSNSNKQAADTYPFELPAIKELRRKMTKYAGIERCEDQLQDMKRWLESYINGLAELRNMTRKQIETSHMLRTAYLITTSAILRKSSVGAHYRIDSSSNTPAEPIELQKNMTEGVL</sequence>
<dbReference type="SUPFAM" id="SSF46977">
    <property type="entry name" value="Succinate dehydrogenase/fumarate reductase flavoprotein C-terminal domain"/>
    <property type="match status" value="1"/>
</dbReference>
<dbReference type="EMBL" id="JBHSDT010000008">
    <property type="protein sequence ID" value="MFC4403987.1"/>
    <property type="molecule type" value="Genomic_DNA"/>
</dbReference>